<comment type="caution">
    <text evidence="1">The sequence shown here is derived from an EMBL/GenBank/DDBJ whole genome shotgun (WGS) entry which is preliminary data.</text>
</comment>
<name>A0ABD2X0V6_9HYME</name>
<dbReference type="EMBL" id="JBJJXI010000059">
    <property type="protein sequence ID" value="KAL3398615.1"/>
    <property type="molecule type" value="Genomic_DNA"/>
</dbReference>
<sequence>MVSPPANSYVSDPCEILLTGLATNVELTDEEAFGKVFTAMGLKNYHKFLANTRAWKPKNRRKPAPENTKSFVFKLSSPSVRYNCMINASKLLQSTLMRFLSRDDNDDAREAASVSLSLAFRSAPSHLTRRLEPDAHLRTVYVYTYTLMDLSYFAFYYRYMFIVAPRSSSASSTPYNTPLYSAGALSLYARRRSPWYLARVLQAINYQQLTILTS</sequence>
<dbReference type="Proteomes" id="UP001627154">
    <property type="component" value="Unassembled WGS sequence"/>
</dbReference>
<evidence type="ECO:0000313" key="1">
    <source>
        <dbReference type="EMBL" id="KAL3398615.1"/>
    </source>
</evidence>
<organism evidence="1 2">
    <name type="scientific">Trichogramma kaykai</name>
    <dbReference type="NCBI Taxonomy" id="54128"/>
    <lineage>
        <taxon>Eukaryota</taxon>
        <taxon>Metazoa</taxon>
        <taxon>Ecdysozoa</taxon>
        <taxon>Arthropoda</taxon>
        <taxon>Hexapoda</taxon>
        <taxon>Insecta</taxon>
        <taxon>Pterygota</taxon>
        <taxon>Neoptera</taxon>
        <taxon>Endopterygota</taxon>
        <taxon>Hymenoptera</taxon>
        <taxon>Apocrita</taxon>
        <taxon>Proctotrupomorpha</taxon>
        <taxon>Chalcidoidea</taxon>
        <taxon>Trichogrammatidae</taxon>
        <taxon>Trichogramma</taxon>
    </lineage>
</organism>
<dbReference type="AlphaFoldDB" id="A0ABD2X0V6"/>
<reference evidence="1 2" key="1">
    <citation type="journal article" date="2024" name="bioRxiv">
        <title>A reference genome for Trichogramma kaykai: A tiny desert-dwelling parasitoid wasp with competing sex-ratio distorters.</title>
        <authorList>
            <person name="Culotta J."/>
            <person name="Lindsey A.R."/>
        </authorList>
    </citation>
    <scope>NUCLEOTIDE SEQUENCE [LARGE SCALE GENOMIC DNA]</scope>
    <source>
        <strain evidence="1 2">KSX58</strain>
    </source>
</reference>
<protein>
    <submittedName>
        <fullName evidence="1">Uncharacterized protein</fullName>
    </submittedName>
</protein>
<evidence type="ECO:0000313" key="2">
    <source>
        <dbReference type="Proteomes" id="UP001627154"/>
    </source>
</evidence>
<gene>
    <name evidence="1" type="ORF">TKK_007751</name>
</gene>
<keyword evidence="2" id="KW-1185">Reference proteome</keyword>
<proteinExistence type="predicted"/>
<accession>A0ABD2X0V6</accession>